<dbReference type="Proteomes" id="UP000008063">
    <property type="component" value="Unassembled WGS sequence"/>
</dbReference>
<evidence type="ECO:0000313" key="2">
    <source>
        <dbReference type="Proteomes" id="UP000008063"/>
    </source>
</evidence>
<proteinExistence type="predicted"/>
<dbReference type="OMA" id="TSHTYCK"/>
<accession>F8Q3H6</accession>
<organism evidence="2">
    <name type="scientific">Serpula lacrymans var. lacrymans (strain S7.3)</name>
    <name type="common">Dry rot fungus</name>
    <dbReference type="NCBI Taxonomy" id="936435"/>
    <lineage>
        <taxon>Eukaryota</taxon>
        <taxon>Fungi</taxon>
        <taxon>Dikarya</taxon>
        <taxon>Basidiomycota</taxon>
        <taxon>Agaricomycotina</taxon>
        <taxon>Agaricomycetes</taxon>
        <taxon>Agaricomycetidae</taxon>
        <taxon>Boletales</taxon>
        <taxon>Coniophorineae</taxon>
        <taxon>Serpulaceae</taxon>
        <taxon>Serpula</taxon>
    </lineage>
</organism>
<dbReference type="HOGENOM" id="CLU_103041_2_0_1"/>
<name>F8Q3H6_SERL3</name>
<evidence type="ECO:0000313" key="1">
    <source>
        <dbReference type="EMBL" id="EGN97737.1"/>
    </source>
</evidence>
<dbReference type="InParanoid" id="F8Q3H6"/>
<keyword evidence="2" id="KW-1185">Reference proteome</keyword>
<dbReference type="OrthoDB" id="3267861at2759"/>
<protein>
    <submittedName>
        <fullName evidence="1">Uncharacterized protein</fullName>
    </submittedName>
</protein>
<dbReference type="AlphaFoldDB" id="F8Q3H6"/>
<sequence length="109" mass="12471">MFLLQGNMDIKYIGSGQAAKVLVYYVTDYITKTNLQTHVGLGALEYAIKQHDKKYSNDSMSSRSTQEQYLLTKCVNAYMGKQEMSHQQIMSSMLLILLDLGLRLLCLFY</sequence>
<gene>
    <name evidence="1" type="ORF">SERLA73DRAFT_57420</name>
</gene>
<dbReference type="EMBL" id="GL945482">
    <property type="protein sequence ID" value="EGN97737.1"/>
    <property type="molecule type" value="Genomic_DNA"/>
</dbReference>
<reference evidence="2" key="1">
    <citation type="journal article" date="2011" name="Science">
        <title>The plant cell wall-decomposing machinery underlies the functional diversity of forest fungi.</title>
        <authorList>
            <person name="Eastwood D.C."/>
            <person name="Floudas D."/>
            <person name="Binder M."/>
            <person name="Majcherczyk A."/>
            <person name="Schneider P."/>
            <person name="Aerts A."/>
            <person name="Asiegbu F.O."/>
            <person name="Baker S.E."/>
            <person name="Barry K."/>
            <person name="Bendiksby M."/>
            <person name="Blumentritt M."/>
            <person name="Coutinho P.M."/>
            <person name="Cullen D."/>
            <person name="de Vries R.P."/>
            <person name="Gathman A."/>
            <person name="Goodell B."/>
            <person name="Henrissat B."/>
            <person name="Ihrmark K."/>
            <person name="Kauserud H."/>
            <person name="Kohler A."/>
            <person name="LaButti K."/>
            <person name="Lapidus A."/>
            <person name="Lavin J.L."/>
            <person name="Lee Y.-H."/>
            <person name="Lindquist E."/>
            <person name="Lilly W."/>
            <person name="Lucas S."/>
            <person name="Morin E."/>
            <person name="Murat C."/>
            <person name="Oguiza J.A."/>
            <person name="Park J."/>
            <person name="Pisabarro A.G."/>
            <person name="Riley R."/>
            <person name="Rosling A."/>
            <person name="Salamov A."/>
            <person name="Schmidt O."/>
            <person name="Schmutz J."/>
            <person name="Skrede I."/>
            <person name="Stenlid J."/>
            <person name="Wiebenga A."/>
            <person name="Xie X."/>
            <person name="Kuees U."/>
            <person name="Hibbett D.S."/>
            <person name="Hoffmeister D."/>
            <person name="Hoegberg N."/>
            <person name="Martin F."/>
            <person name="Grigoriev I.V."/>
            <person name="Watkinson S.C."/>
        </authorList>
    </citation>
    <scope>NUCLEOTIDE SEQUENCE [LARGE SCALE GENOMIC DNA]</scope>
    <source>
        <strain evidence="2">strain S7.3</strain>
    </source>
</reference>
<dbReference type="STRING" id="936435.F8Q3H6"/>